<evidence type="ECO:0000313" key="8">
    <source>
        <dbReference type="EMBL" id="GEC06065.1"/>
    </source>
</evidence>
<dbReference type="Gene3D" id="2.130.10.10">
    <property type="entry name" value="YVTN repeat-like/Quinoprotein amine dehydrogenase"/>
    <property type="match status" value="1"/>
</dbReference>
<reference evidence="8 9" key="1">
    <citation type="submission" date="2019-06" db="EMBL/GenBank/DDBJ databases">
        <title>Whole genome shotgun sequence of Streptomyces spinoverrucosus NBRC 14228.</title>
        <authorList>
            <person name="Hosoyama A."/>
            <person name="Uohara A."/>
            <person name="Ohji S."/>
            <person name="Ichikawa N."/>
        </authorList>
    </citation>
    <scope>NUCLEOTIDE SEQUENCE [LARGE SCALE GENOMIC DNA]</scope>
    <source>
        <strain evidence="8 9">NBRC 14228</strain>
    </source>
</reference>
<accession>A0A4Y3VIR9</accession>
<keyword evidence="9" id="KW-1185">Reference proteome</keyword>
<dbReference type="EMBL" id="BJND01000025">
    <property type="protein sequence ID" value="GEC06065.1"/>
    <property type="molecule type" value="Genomic_DNA"/>
</dbReference>
<protein>
    <recommendedName>
        <fullName evidence="10">Glycosyl hydrolase</fullName>
    </recommendedName>
</protein>
<dbReference type="SUPFAM" id="SSF110296">
    <property type="entry name" value="Oligoxyloglucan reducing end-specific cellobiohydrolase"/>
    <property type="match status" value="1"/>
</dbReference>
<evidence type="ECO:0000256" key="2">
    <source>
        <dbReference type="ARBA" id="ARBA00022801"/>
    </source>
</evidence>
<dbReference type="PANTHER" id="PTHR43739:SF2">
    <property type="entry name" value="OLIGOXYLOGLUCAN-REDUCING END-SPECIFIC XYLOGLUCANASE-RELATED"/>
    <property type="match status" value="1"/>
</dbReference>
<dbReference type="PANTHER" id="PTHR43739">
    <property type="entry name" value="XYLOGLUCANASE (EUROFUNG)"/>
    <property type="match status" value="1"/>
</dbReference>
<sequence>MAVDPAHPNRVYLALGAYTQSWAGNGAVLRSDNRGATWKRTDLTVKLGGNEDGRGCGERLLVDPRDSDTLWLGTRHDGLLKSTDRSATWQPADFPAARRDTPMTH</sequence>
<dbReference type="CDD" id="cd15482">
    <property type="entry name" value="Sialidase_non-viral"/>
    <property type="match status" value="1"/>
</dbReference>
<evidence type="ECO:0000256" key="4">
    <source>
        <dbReference type="ARBA" id="ARBA00023295"/>
    </source>
</evidence>
<keyword evidence="2" id="KW-0378">Hydrolase</keyword>
<evidence type="ECO:0000256" key="1">
    <source>
        <dbReference type="ARBA" id="ARBA00022729"/>
    </source>
</evidence>
<keyword evidence="1" id="KW-0732">Signal</keyword>
<keyword evidence="3" id="KW-0119">Carbohydrate metabolism</keyword>
<proteinExistence type="inferred from homology"/>
<evidence type="ECO:0000256" key="5">
    <source>
        <dbReference type="ARBA" id="ARBA00023326"/>
    </source>
</evidence>
<dbReference type="GO" id="GO:0010411">
    <property type="term" value="P:xyloglucan metabolic process"/>
    <property type="evidence" value="ECO:0007669"/>
    <property type="project" value="TreeGrafter"/>
</dbReference>
<organism evidence="8 9">
    <name type="scientific">Streptomyces spinoverrucosus</name>
    <dbReference type="NCBI Taxonomy" id="284043"/>
    <lineage>
        <taxon>Bacteria</taxon>
        <taxon>Bacillati</taxon>
        <taxon>Actinomycetota</taxon>
        <taxon>Actinomycetes</taxon>
        <taxon>Kitasatosporales</taxon>
        <taxon>Streptomycetaceae</taxon>
        <taxon>Streptomyces</taxon>
    </lineage>
</organism>
<dbReference type="InterPro" id="IPR015943">
    <property type="entry name" value="WD40/YVTN_repeat-like_dom_sf"/>
</dbReference>
<keyword evidence="5" id="KW-0624">Polysaccharide degradation</keyword>
<evidence type="ECO:0000256" key="3">
    <source>
        <dbReference type="ARBA" id="ARBA00023277"/>
    </source>
</evidence>
<dbReference type="GO" id="GO:0016798">
    <property type="term" value="F:hydrolase activity, acting on glycosyl bonds"/>
    <property type="evidence" value="ECO:0007669"/>
    <property type="project" value="UniProtKB-KW"/>
</dbReference>
<dbReference type="Proteomes" id="UP000317881">
    <property type="component" value="Unassembled WGS sequence"/>
</dbReference>
<evidence type="ECO:0000256" key="6">
    <source>
        <dbReference type="ARBA" id="ARBA00037986"/>
    </source>
</evidence>
<gene>
    <name evidence="8" type="ORF">SSP24_37200</name>
</gene>
<feature type="compositionally biased region" description="Basic and acidic residues" evidence="7">
    <location>
        <begin position="96"/>
        <end position="105"/>
    </location>
</feature>
<evidence type="ECO:0000256" key="7">
    <source>
        <dbReference type="SAM" id="MobiDB-lite"/>
    </source>
</evidence>
<evidence type="ECO:0000313" key="9">
    <source>
        <dbReference type="Proteomes" id="UP000317881"/>
    </source>
</evidence>
<dbReference type="AlphaFoldDB" id="A0A4Y3VIR9"/>
<keyword evidence="4" id="KW-0326">Glycosidase</keyword>
<dbReference type="GO" id="GO:0000272">
    <property type="term" value="P:polysaccharide catabolic process"/>
    <property type="evidence" value="ECO:0007669"/>
    <property type="project" value="UniProtKB-KW"/>
</dbReference>
<feature type="region of interest" description="Disordered" evidence="7">
    <location>
        <begin position="83"/>
        <end position="105"/>
    </location>
</feature>
<evidence type="ECO:0008006" key="10">
    <source>
        <dbReference type="Google" id="ProtNLM"/>
    </source>
</evidence>
<name>A0A4Y3VIR9_9ACTN</name>
<comment type="similarity">
    <text evidence="6">Belongs to the glycosyl hydrolase 74 family.</text>
</comment>
<dbReference type="InterPro" id="IPR052025">
    <property type="entry name" value="Xyloglucanase_GH74"/>
</dbReference>
<comment type="caution">
    <text evidence="8">The sequence shown here is derived from an EMBL/GenBank/DDBJ whole genome shotgun (WGS) entry which is preliminary data.</text>
</comment>